<sequence>GSCKYMCDKEELKDPKDKWACKEIGERTPKDPDADCSGPGENCFETMCCKDPGFQCYSHNKYFAGCSGICDVDVIPEDPEGGEPCVEIGERAELPDSGPTKCSWSGEDCSGTRCCNDANMHCWKKDRAGPDARPASLGRPLGAARSSGAALRAAGAAMGSACCANDGGDKDEIIAGSTFPGTLADLHASERDRPEAARGHAASAAPATTEFWITVDRTRGEKLGVDVDHEDGATLHIDRITPGLFQQWNENNCNAVMHPGDRIVEVNGARGNANQLVTGTGSAAGPRRAWRSPAARPRRSPSPPCRGRRGRRPPPPGARGRPFLPVERAPPAWALAQPLAPAVDAILAVVVPVPALVLVLAVEPGAVSTPQPWGVPAKPHQWWWRIAQTVK</sequence>
<feature type="non-terminal residue" evidence="3">
    <location>
        <position position="1"/>
    </location>
</feature>
<dbReference type="InterPro" id="IPR001478">
    <property type="entry name" value="PDZ"/>
</dbReference>
<feature type="domain" description="PDZ" evidence="2">
    <location>
        <begin position="212"/>
        <end position="268"/>
    </location>
</feature>
<reference evidence="3" key="1">
    <citation type="submission" date="2023-10" db="EMBL/GenBank/DDBJ databases">
        <authorList>
            <person name="Chen Y."/>
            <person name="Shah S."/>
            <person name="Dougan E. K."/>
            <person name="Thang M."/>
            <person name="Chan C."/>
        </authorList>
    </citation>
    <scope>NUCLEOTIDE SEQUENCE [LARGE SCALE GENOMIC DNA]</scope>
</reference>
<accession>A0ABN9RDX5</accession>
<evidence type="ECO:0000313" key="3">
    <source>
        <dbReference type="EMBL" id="CAK0817194.1"/>
    </source>
</evidence>
<comment type="caution">
    <text evidence="3">The sequence shown here is derived from an EMBL/GenBank/DDBJ whole genome shotgun (WGS) entry which is preliminary data.</text>
</comment>
<organism evidence="3 4">
    <name type="scientific">Prorocentrum cordatum</name>
    <dbReference type="NCBI Taxonomy" id="2364126"/>
    <lineage>
        <taxon>Eukaryota</taxon>
        <taxon>Sar</taxon>
        <taxon>Alveolata</taxon>
        <taxon>Dinophyceae</taxon>
        <taxon>Prorocentrales</taxon>
        <taxon>Prorocentraceae</taxon>
        <taxon>Prorocentrum</taxon>
    </lineage>
</organism>
<dbReference type="Proteomes" id="UP001189429">
    <property type="component" value="Unassembled WGS sequence"/>
</dbReference>
<name>A0ABN9RDX5_9DINO</name>
<feature type="compositionally biased region" description="Low complexity" evidence="1">
    <location>
        <begin position="281"/>
        <end position="295"/>
    </location>
</feature>
<proteinExistence type="predicted"/>
<dbReference type="EMBL" id="CAUYUJ010006380">
    <property type="protein sequence ID" value="CAK0817194.1"/>
    <property type="molecule type" value="Genomic_DNA"/>
</dbReference>
<keyword evidence="4" id="KW-1185">Reference proteome</keyword>
<protein>
    <recommendedName>
        <fullName evidence="2">PDZ domain-containing protein</fullName>
    </recommendedName>
</protein>
<gene>
    <name evidence="3" type="ORF">PCOR1329_LOCUS19862</name>
</gene>
<feature type="region of interest" description="Disordered" evidence="1">
    <location>
        <begin position="274"/>
        <end position="324"/>
    </location>
</feature>
<evidence type="ECO:0000313" key="4">
    <source>
        <dbReference type="Proteomes" id="UP001189429"/>
    </source>
</evidence>
<evidence type="ECO:0000259" key="2">
    <source>
        <dbReference type="PROSITE" id="PS50106"/>
    </source>
</evidence>
<evidence type="ECO:0000256" key="1">
    <source>
        <dbReference type="SAM" id="MobiDB-lite"/>
    </source>
</evidence>
<dbReference type="PROSITE" id="PS50106">
    <property type="entry name" value="PDZ"/>
    <property type="match status" value="1"/>
</dbReference>